<protein>
    <submittedName>
        <fullName evidence="1">Uncharacterized protein</fullName>
    </submittedName>
</protein>
<sequence>MNDINVSIHYSLLEELFEDYFKYNLMPTTDEGASASIENVKKYWVLLNSGTRNELIRLSKCYISLNGRKKTDVKDFLQWAEDNIHNQHQASLQRPLVDILPVVNMAKVNHKAGD</sequence>
<evidence type="ECO:0000313" key="2">
    <source>
        <dbReference type="Proteomes" id="UP000316282"/>
    </source>
</evidence>
<name>A0A502L9N6_HAEHA</name>
<reference evidence="1 2" key="1">
    <citation type="submission" date="2019-01" db="EMBL/GenBank/DDBJ databases">
        <title>Comparative genomic analysis identifies haemin-independent Haemophilus haemolyticus: a formal re-classification of Haemophilus intermedius.</title>
        <authorList>
            <person name="Harris T.M."/>
            <person name="Price E.P."/>
            <person name="Sarovich D.S."/>
            <person name="Norskov-Lauritsen N."/>
            <person name="Beissbarth J."/>
            <person name="Chang A.B."/>
            <person name="Smith-Vaughan H.C."/>
        </authorList>
    </citation>
    <scope>NUCLEOTIDE SEQUENCE [LARGE SCALE GENOMIC DNA]</scope>
    <source>
        <strain evidence="1 2">60982 B Hi-1</strain>
    </source>
</reference>
<gene>
    <name evidence="1" type="ORF">EUX52_07780</name>
</gene>
<dbReference type="EMBL" id="SDPD01000009">
    <property type="protein sequence ID" value="TPH20708.1"/>
    <property type="molecule type" value="Genomic_DNA"/>
</dbReference>
<proteinExistence type="predicted"/>
<organism evidence="1 2">
    <name type="scientific">Haemophilus haemolyticus</name>
    <dbReference type="NCBI Taxonomy" id="726"/>
    <lineage>
        <taxon>Bacteria</taxon>
        <taxon>Pseudomonadati</taxon>
        <taxon>Pseudomonadota</taxon>
        <taxon>Gammaproteobacteria</taxon>
        <taxon>Pasteurellales</taxon>
        <taxon>Pasteurellaceae</taxon>
        <taxon>Haemophilus</taxon>
    </lineage>
</organism>
<dbReference type="AlphaFoldDB" id="A0A502L9N6"/>
<accession>A0A502L9N6</accession>
<dbReference type="RefSeq" id="WP_140527786.1">
    <property type="nucleotide sequence ID" value="NZ_SDPD01000009.1"/>
</dbReference>
<comment type="caution">
    <text evidence="1">The sequence shown here is derived from an EMBL/GenBank/DDBJ whole genome shotgun (WGS) entry which is preliminary data.</text>
</comment>
<dbReference type="Proteomes" id="UP000316282">
    <property type="component" value="Unassembled WGS sequence"/>
</dbReference>
<evidence type="ECO:0000313" key="1">
    <source>
        <dbReference type="EMBL" id="TPH20708.1"/>
    </source>
</evidence>